<dbReference type="EMBL" id="JXMW01000007">
    <property type="protein sequence ID" value="OQD58862.1"/>
    <property type="molecule type" value="Genomic_DNA"/>
</dbReference>
<dbReference type="GO" id="GO:0015297">
    <property type="term" value="F:antiporter activity"/>
    <property type="evidence" value="ECO:0007669"/>
    <property type="project" value="InterPro"/>
</dbReference>
<dbReference type="CDD" id="cd13147">
    <property type="entry name" value="MATE_MJ0709_like"/>
    <property type="match status" value="1"/>
</dbReference>
<evidence type="ECO:0000256" key="5">
    <source>
        <dbReference type="ARBA" id="ARBA00022989"/>
    </source>
</evidence>
<feature type="transmembrane region" description="Helical" evidence="8">
    <location>
        <begin position="299"/>
        <end position="323"/>
    </location>
</feature>
<feature type="compositionally biased region" description="Low complexity" evidence="7">
    <location>
        <begin position="18"/>
        <end position="37"/>
    </location>
</feature>
<evidence type="ECO:0000256" key="1">
    <source>
        <dbReference type="ARBA" id="ARBA00004651"/>
    </source>
</evidence>
<feature type="compositionally biased region" description="Basic and acidic residues" evidence="7">
    <location>
        <begin position="1"/>
        <end position="17"/>
    </location>
</feature>
<feature type="transmembrane region" description="Helical" evidence="8">
    <location>
        <begin position="230"/>
        <end position="248"/>
    </location>
</feature>
<dbReference type="PANTHER" id="PTHR43549:SF2">
    <property type="entry name" value="MULTIDRUG RESISTANCE PROTEIN NORM-RELATED"/>
    <property type="match status" value="1"/>
</dbReference>
<dbReference type="PIRSF" id="PIRSF006603">
    <property type="entry name" value="DinF"/>
    <property type="match status" value="1"/>
</dbReference>
<dbReference type="PANTHER" id="PTHR43549">
    <property type="entry name" value="MULTIDRUG RESISTANCE PROTEIN YPNP-RELATED"/>
    <property type="match status" value="1"/>
</dbReference>
<keyword evidence="6 8" id="KW-0472">Membrane</keyword>
<feature type="transmembrane region" description="Helical" evidence="8">
    <location>
        <begin position="157"/>
        <end position="183"/>
    </location>
</feature>
<evidence type="ECO:0000256" key="2">
    <source>
        <dbReference type="ARBA" id="ARBA00022448"/>
    </source>
</evidence>
<gene>
    <name evidence="9" type="ORF">MBBAR_7c00340</name>
</gene>
<keyword evidence="2" id="KW-0813">Transport</keyword>
<dbReference type="OrthoDB" id="214119at2157"/>
<feature type="region of interest" description="Disordered" evidence="7">
    <location>
        <begin position="1"/>
        <end position="37"/>
    </location>
</feature>
<organism evidence="9 10">
    <name type="scientific">Methanobrevibacter arboriphilus JCM 13429 = DSM 1125</name>
    <dbReference type="NCBI Taxonomy" id="1300164"/>
    <lineage>
        <taxon>Archaea</taxon>
        <taxon>Methanobacteriati</taxon>
        <taxon>Methanobacteriota</taxon>
        <taxon>Methanomada group</taxon>
        <taxon>Methanobacteria</taxon>
        <taxon>Methanobacteriales</taxon>
        <taxon>Methanobacteriaceae</taxon>
        <taxon>Methanobrevibacter</taxon>
    </lineage>
</organism>
<dbReference type="InterPro" id="IPR052031">
    <property type="entry name" value="Membrane_Transporter-Flippase"/>
</dbReference>
<name>A0A1V6N2P1_METAZ</name>
<keyword evidence="5 8" id="KW-1133">Transmembrane helix</keyword>
<reference evidence="9 10" key="1">
    <citation type="submission" date="2014-12" db="EMBL/GenBank/DDBJ databases">
        <title>Genome sequence of Methanobrevibacter arboriphilicus DH1, DSM1125.</title>
        <authorList>
            <person name="Poehlein A."/>
            <person name="Thauer R.K."/>
            <person name="Seedorf H."/>
            <person name="Daniel R."/>
        </authorList>
    </citation>
    <scope>NUCLEOTIDE SEQUENCE [LARGE SCALE GENOMIC DNA]</scope>
    <source>
        <strain evidence="9 10">DH1</strain>
    </source>
</reference>
<feature type="transmembrane region" description="Helical" evidence="8">
    <location>
        <begin position="254"/>
        <end position="276"/>
    </location>
</feature>
<feature type="transmembrane region" description="Helical" evidence="8">
    <location>
        <begin position="455"/>
        <end position="475"/>
    </location>
</feature>
<feature type="transmembrane region" description="Helical" evidence="8">
    <location>
        <begin position="379"/>
        <end position="402"/>
    </location>
</feature>
<accession>A0A1V6N2P1</accession>
<dbReference type="Pfam" id="PF01554">
    <property type="entry name" value="MatE"/>
    <property type="match status" value="2"/>
</dbReference>
<feature type="transmembrane region" description="Helical" evidence="8">
    <location>
        <begin position="481"/>
        <end position="500"/>
    </location>
</feature>
<sequence length="520" mass="55680">MNRDKKDQNKGINKKDTNSSNTCNNIENSNTDNNIENISTGSNIDNINVDNSIDNNDVGNEDFGETEGVSTILGDPKKAILKLSGPMIIAMMITSLYNLIDGVWVAGLGQNALAAIGFITPIFMVVIGFSNGLGAGATAVISRFIGEGSKDKANNAAIHIILLTIIFTIIIMVSLGLFLRPILEMLGAGVTVDLALAYGNIVFAGSIFIVFTAAAYGILRAEGNVKKTTYAMSLGAILNIILDPLFIYTWGYGIAGAGIATVLSMAVSSFIILYWFKKDTYIRISLKFFNFSKDILKKILSVGIPAGAEFLIMAILAGSLNMILVSVSGADAVAIYSSGWRVLMIAIVPIISVSISVVAIVGASFGARRYENFSIIQNYSIKIGTIISIITAVSTFIFAPYIAMLFTYSPETAALNGPITDFLRVMALFYLFVPMGSTAASIFQGVGKGLDSFMLTAIRELLLVVVFAYILAIPLGMGQYGVWWGIVIGNIIGSLIALIWSKLYIKKVVTIKGGENEALE</sequence>
<dbReference type="GO" id="GO:0005886">
    <property type="term" value="C:plasma membrane"/>
    <property type="evidence" value="ECO:0007669"/>
    <property type="project" value="UniProtKB-SubCell"/>
</dbReference>
<feature type="transmembrane region" description="Helical" evidence="8">
    <location>
        <begin position="112"/>
        <end position="145"/>
    </location>
</feature>
<evidence type="ECO:0000313" key="9">
    <source>
        <dbReference type="EMBL" id="OQD58862.1"/>
    </source>
</evidence>
<evidence type="ECO:0000256" key="8">
    <source>
        <dbReference type="SAM" id="Phobius"/>
    </source>
</evidence>
<evidence type="ECO:0000256" key="3">
    <source>
        <dbReference type="ARBA" id="ARBA00022475"/>
    </source>
</evidence>
<dbReference type="NCBIfam" id="TIGR00797">
    <property type="entry name" value="matE"/>
    <property type="match status" value="1"/>
</dbReference>
<dbReference type="RefSeq" id="WP_080460284.1">
    <property type="nucleotide sequence ID" value="NZ_JXMW01000007.1"/>
</dbReference>
<protein>
    <submittedName>
        <fullName evidence="9">Efflux pump</fullName>
    </submittedName>
</protein>
<dbReference type="InterPro" id="IPR048279">
    <property type="entry name" value="MdtK-like"/>
</dbReference>
<keyword evidence="10" id="KW-1185">Reference proteome</keyword>
<evidence type="ECO:0000256" key="4">
    <source>
        <dbReference type="ARBA" id="ARBA00022692"/>
    </source>
</evidence>
<dbReference type="InterPro" id="IPR002528">
    <property type="entry name" value="MATE_fam"/>
</dbReference>
<evidence type="ECO:0000256" key="7">
    <source>
        <dbReference type="SAM" id="MobiDB-lite"/>
    </source>
</evidence>
<keyword evidence="3" id="KW-1003">Cell membrane</keyword>
<dbReference type="Proteomes" id="UP000191661">
    <property type="component" value="Unassembled WGS sequence"/>
</dbReference>
<comment type="caution">
    <text evidence="9">The sequence shown here is derived from an EMBL/GenBank/DDBJ whole genome shotgun (WGS) entry which is preliminary data.</text>
</comment>
<feature type="transmembrane region" description="Helical" evidence="8">
    <location>
        <begin position="422"/>
        <end position="443"/>
    </location>
</feature>
<evidence type="ECO:0000313" key="10">
    <source>
        <dbReference type="Proteomes" id="UP000191661"/>
    </source>
</evidence>
<evidence type="ECO:0000256" key="6">
    <source>
        <dbReference type="ARBA" id="ARBA00023136"/>
    </source>
</evidence>
<proteinExistence type="predicted"/>
<feature type="transmembrane region" description="Helical" evidence="8">
    <location>
        <begin position="343"/>
        <end position="367"/>
    </location>
</feature>
<dbReference type="AlphaFoldDB" id="A0A1V6N2P1"/>
<comment type="subcellular location">
    <subcellularLocation>
        <location evidence="1">Cell membrane</location>
        <topology evidence="1">Multi-pass membrane protein</topology>
    </subcellularLocation>
</comment>
<keyword evidence="4 8" id="KW-0812">Transmembrane</keyword>
<feature type="transmembrane region" description="Helical" evidence="8">
    <location>
        <begin position="80"/>
        <end position="100"/>
    </location>
</feature>
<dbReference type="GO" id="GO:0042910">
    <property type="term" value="F:xenobiotic transmembrane transporter activity"/>
    <property type="evidence" value="ECO:0007669"/>
    <property type="project" value="InterPro"/>
</dbReference>
<feature type="transmembrane region" description="Helical" evidence="8">
    <location>
        <begin position="195"/>
        <end position="218"/>
    </location>
</feature>